<protein>
    <submittedName>
        <fullName evidence="1">Uncharacterized protein</fullName>
    </submittedName>
</protein>
<dbReference type="EMBL" id="PP750868">
    <property type="protein sequence ID" value="XBM95171.1"/>
    <property type="molecule type" value="Genomic_DNA"/>
</dbReference>
<reference evidence="1" key="1">
    <citation type="submission" date="2024-05" db="EMBL/GenBank/DDBJ databases">
        <title>Isolation and characterization of the new Streptomyces phages Kamino, Geonosis, Abafar and Scarif infecting a broad range of host species.</title>
        <authorList>
            <person name="Rackow B."/>
            <person name="Rolland C."/>
            <person name="Mohnen I."/>
            <person name="Wittmann J."/>
            <person name="Muesken M."/>
            <person name="Overmann J."/>
            <person name="Frunzke J."/>
        </authorList>
    </citation>
    <scope>NUCLEOTIDE SEQUENCE</scope>
</reference>
<name>A0AAU7GX80_9CAUD</name>
<evidence type="ECO:0000313" key="1">
    <source>
        <dbReference type="EMBL" id="XBM95171.1"/>
    </source>
</evidence>
<organism evidence="1">
    <name type="scientific">Streptomyces phage Scarif</name>
    <dbReference type="NCBI Taxonomy" id="3158858"/>
    <lineage>
        <taxon>Viruses</taxon>
        <taxon>Duplodnaviria</taxon>
        <taxon>Heunggongvirae</taxon>
        <taxon>Uroviricota</taxon>
        <taxon>Caudoviricetes</taxon>
    </lineage>
</organism>
<gene>
    <name evidence="1" type="ORF">Scarif_00062</name>
</gene>
<accession>A0AAU7GX80</accession>
<proteinExistence type="predicted"/>
<sequence>MARNTFETNDRDPELTEKELKQLGDKIHMILPALSEGYHYNFTKLSDGGVAITVEEETKRVEGKIDFSLFEQ</sequence>